<evidence type="ECO:0000256" key="8">
    <source>
        <dbReference type="ARBA" id="ARBA00023242"/>
    </source>
</evidence>
<dbReference type="PROSITE" id="PS51472">
    <property type="entry name" value="RRM_NUP35"/>
    <property type="match status" value="1"/>
</dbReference>
<dbReference type="GO" id="GO:0044615">
    <property type="term" value="C:nuclear pore nuclear basket"/>
    <property type="evidence" value="ECO:0007669"/>
    <property type="project" value="TreeGrafter"/>
</dbReference>
<accession>T1J9E2</accession>
<keyword evidence="7 9" id="KW-0906">Nuclear pore complex</keyword>
<reference evidence="13" key="1">
    <citation type="submission" date="2011-05" db="EMBL/GenBank/DDBJ databases">
        <authorList>
            <person name="Richards S.R."/>
            <person name="Qu J."/>
            <person name="Jiang H."/>
            <person name="Jhangiani S.N."/>
            <person name="Agravi P."/>
            <person name="Goodspeed R."/>
            <person name="Gross S."/>
            <person name="Mandapat C."/>
            <person name="Jackson L."/>
            <person name="Mathew T."/>
            <person name="Pu L."/>
            <person name="Thornton R."/>
            <person name="Saada N."/>
            <person name="Wilczek-Boney K.B."/>
            <person name="Lee S."/>
            <person name="Kovar C."/>
            <person name="Wu Y."/>
            <person name="Scherer S.E."/>
            <person name="Worley K.C."/>
            <person name="Muzny D.M."/>
            <person name="Gibbs R."/>
        </authorList>
    </citation>
    <scope>NUCLEOTIDE SEQUENCE</scope>
    <source>
        <strain evidence="13">Brora</strain>
    </source>
</reference>
<name>T1J9E2_STRMM</name>
<dbReference type="InterPro" id="IPR035979">
    <property type="entry name" value="RBD_domain_sf"/>
</dbReference>
<evidence type="ECO:0000256" key="10">
    <source>
        <dbReference type="SAM" id="MobiDB-lite"/>
    </source>
</evidence>
<evidence type="ECO:0000313" key="12">
    <source>
        <dbReference type="EnsemblMetazoa" id="SMAR010338-PA"/>
    </source>
</evidence>
<keyword evidence="6 9" id="KW-0811">Translocation</keyword>
<evidence type="ECO:0000259" key="11">
    <source>
        <dbReference type="PROSITE" id="PS51472"/>
    </source>
</evidence>
<evidence type="ECO:0000256" key="6">
    <source>
        <dbReference type="ARBA" id="ARBA00023010"/>
    </source>
</evidence>
<keyword evidence="4 9" id="KW-0509">mRNA transport</keyword>
<dbReference type="eggNOG" id="KOG4285">
    <property type="taxonomic scope" value="Eukaryota"/>
</dbReference>
<protein>
    <recommendedName>
        <fullName evidence="9">Nucleoporin NUP53</fullName>
    </recommendedName>
</protein>
<feature type="compositionally biased region" description="Polar residues" evidence="10">
    <location>
        <begin position="50"/>
        <end position="71"/>
    </location>
</feature>
<dbReference type="HOGENOM" id="CLU_056189_0_0_1"/>
<organism evidence="12 13">
    <name type="scientific">Strigamia maritima</name>
    <name type="common">European centipede</name>
    <name type="synonym">Geophilus maritimus</name>
    <dbReference type="NCBI Taxonomy" id="126957"/>
    <lineage>
        <taxon>Eukaryota</taxon>
        <taxon>Metazoa</taxon>
        <taxon>Ecdysozoa</taxon>
        <taxon>Arthropoda</taxon>
        <taxon>Myriapoda</taxon>
        <taxon>Chilopoda</taxon>
        <taxon>Pleurostigmophora</taxon>
        <taxon>Geophilomorpha</taxon>
        <taxon>Linotaeniidae</taxon>
        <taxon>Strigamia</taxon>
    </lineage>
</organism>
<dbReference type="InterPro" id="IPR017389">
    <property type="entry name" value="Nucleoporin_NUP53"/>
</dbReference>
<dbReference type="GO" id="GO:0031965">
    <property type="term" value="C:nuclear membrane"/>
    <property type="evidence" value="ECO:0007669"/>
    <property type="project" value="InterPro"/>
</dbReference>
<dbReference type="PANTHER" id="PTHR21527:SF6">
    <property type="entry name" value="NUCLEOPORIN NUP35"/>
    <property type="match status" value="1"/>
</dbReference>
<feature type="region of interest" description="Disordered" evidence="10">
    <location>
        <begin position="1"/>
        <end position="80"/>
    </location>
</feature>
<evidence type="ECO:0000256" key="7">
    <source>
        <dbReference type="ARBA" id="ARBA00023132"/>
    </source>
</evidence>
<dbReference type="OMA" id="DKENCNA"/>
<dbReference type="Pfam" id="PF05172">
    <property type="entry name" value="RRM_Nup35"/>
    <property type="match status" value="1"/>
</dbReference>
<keyword evidence="8 9" id="KW-0539">Nucleus</keyword>
<dbReference type="PANTHER" id="PTHR21527">
    <property type="entry name" value="NUCLEOPORIN NUP35"/>
    <property type="match status" value="1"/>
</dbReference>
<feature type="domain" description="RRM Nup35-type" evidence="11">
    <location>
        <begin position="198"/>
        <end position="277"/>
    </location>
</feature>
<evidence type="ECO:0000256" key="4">
    <source>
        <dbReference type="ARBA" id="ARBA00022816"/>
    </source>
</evidence>
<dbReference type="GO" id="GO:0005543">
    <property type="term" value="F:phospholipid binding"/>
    <property type="evidence" value="ECO:0007669"/>
    <property type="project" value="TreeGrafter"/>
</dbReference>
<keyword evidence="3 9" id="KW-0813">Transport</keyword>
<dbReference type="STRING" id="126957.T1J9E2"/>
<evidence type="ECO:0000256" key="1">
    <source>
        <dbReference type="ARBA" id="ARBA00004567"/>
    </source>
</evidence>
<evidence type="ECO:0000256" key="5">
    <source>
        <dbReference type="ARBA" id="ARBA00022927"/>
    </source>
</evidence>
<dbReference type="EnsemblMetazoa" id="SMAR010338-RA">
    <property type="protein sequence ID" value="SMAR010338-PA"/>
    <property type="gene ID" value="SMAR010338"/>
</dbReference>
<dbReference type="GO" id="GO:0017056">
    <property type="term" value="F:structural constituent of nuclear pore"/>
    <property type="evidence" value="ECO:0007669"/>
    <property type="project" value="InterPro"/>
</dbReference>
<comment type="subcellular location">
    <subcellularLocation>
        <location evidence="1 9">Nucleus</location>
        <location evidence="1 9">Nuclear pore complex</location>
    </subcellularLocation>
</comment>
<comment type="similarity">
    <text evidence="2 9">Belongs to the Nup35 family.</text>
</comment>
<dbReference type="PIRSF" id="PIRSF038119">
    <property type="entry name" value="Nucleoporin_NUP53"/>
    <property type="match status" value="1"/>
</dbReference>
<dbReference type="GO" id="GO:0044613">
    <property type="term" value="C:nuclear pore central transport channel"/>
    <property type="evidence" value="ECO:0007669"/>
    <property type="project" value="TreeGrafter"/>
</dbReference>
<evidence type="ECO:0000256" key="2">
    <source>
        <dbReference type="ARBA" id="ARBA00009454"/>
    </source>
</evidence>
<evidence type="ECO:0000313" key="13">
    <source>
        <dbReference type="Proteomes" id="UP000014500"/>
    </source>
</evidence>
<dbReference type="GO" id="GO:0006999">
    <property type="term" value="P:nuclear pore organization"/>
    <property type="evidence" value="ECO:0007669"/>
    <property type="project" value="TreeGrafter"/>
</dbReference>
<keyword evidence="5 9" id="KW-0653">Protein transport</keyword>
<dbReference type="InterPro" id="IPR007846">
    <property type="entry name" value="RRM_NUP35_dom"/>
</dbReference>
<dbReference type="GO" id="GO:0051028">
    <property type="term" value="P:mRNA transport"/>
    <property type="evidence" value="ECO:0007669"/>
    <property type="project" value="UniProtKB-UniRule"/>
</dbReference>
<keyword evidence="13" id="KW-1185">Reference proteome</keyword>
<comment type="function">
    <text evidence="9">Functions as a component of the nuclear pore complex (NPC).</text>
</comment>
<reference evidence="12" key="2">
    <citation type="submission" date="2015-02" db="UniProtKB">
        <authorList>
            <consortium name="EnsemblMetazoa"/>
        </authorList>
    </citation>
    <scope>IDENTIFICATION</scope>
</reference>
<dbReference type="GO" id="GO:0006607">
    <property type="term" value="P:NLS-bearing protein import into nucleus"/>
    <property type="evidence" value="ECO:0007669"/>
    <property type="project" value="TreeGrafter"/>
</dbReference>
<dbReference type="GO" id="GO:0003676">
    <property type="term" value="F:nucleic acid binding"/>
    <property type="evidence" value="ECO:0007669"/>
    <property type="project" value="InterPro"/>
</dbReference>
<proteinExistence type="inferred from homology"/>
<dbReference type="FunFam" id="3.30.70.330:FF:000095">
    <property type="entry name" value="Putative Nucleoporin NUP53"/>
    <property type="match status" value="1"/>
</dbReference>
<dbReference type="SUPFAM" id="SSF54928">
    <property type="entry name" value="RNA-binding domain, RBD"/>
    <property type="match status" value="1"/>
</dbReference>
<dbReference type="InterPro" id="IPR012677">
    <property type="entry name" value="Nucleotide-bd_a/b_plait_sf"/>
</dbReference>
<dbReference type="AlphaFoldDB" id="T1J9E2"/>
<dbReference type="EMBL" id="JH431972">
    <property type="status" value="NOT_ANNOTATED_CDS"/>
    <property type="molecule type" value="Genomic_DNA"/>
</dbReference>
<evidence type="ECO:0000256" key="3">
    <source>
        <dbReference type="ARBA" id="ARBA00022448"/>
    </source>
</evidence>
<sequence length="336" mass="36239">MFSGAVDSAGSPTGEPMNLGSPVGSPNNPPGTYGSPQYLPSFLIGEPTGSPMNNSRLWNSPGPGTSQSPQKSRPIGQIAHGLPTTPSKALFSPIAANTSISRTYARPTPTDKNGGPPIQGLFEYSTPTSARTSLVGGSVSPPQFKNNSSFYVSTTTTPAKVDTMVGHEHPGKSFSYAQSPAQIDPFYTQGQCLTSNDQLDETWVTIFGFPPAASSYILQQFYHYGTIVEHRLPPSGNWMHVRYQTKLQAKIALSKNGKVFGNYMVGVKPCIDKSIIVQYVSKMPTKEMESPNASRILQNGNQSPFASADFSVINPGHMPQKRVGIFSKAKELLFNW</sequence>
<dbReference type="Gene3D" id="3.30.70.330">
    <property type="match status" value="1"/>
</dbReference>
<evidence type="ECO:0000256" key="9">
    <source>
        <dbReference type="PIRNR" id="PIRNR038119"/>
    </source>
</evidence>
<dbReference type="PhylomeDB" id="T1J9E2"/>
<dbReference type="Proteomes" id="UP000014500">
    <property type="component" value="Unassembled WGS sequence"/>
</dbReference>